<dbReference type="PROSITE" id="PS50158">
    <property type="entry name" value="ZF_CCHC"/>
    <property type="match status" value="1"/>
</dbReference>
<dbReference type="InterPro" id="IPR001878">
    <property type="entry name" value="Znf_CCHC"/>
</dbReference>
<dbReference type="SUPFAM" id="SSF57756">
    <property type="entry name" value="Retrovirus zinc finger-like domains"/>
    <property type="match status" value="1"/>
</dbReference>
<dbReference type="AlphaFoldDB" id="A0A699ICF4"/>
<dbReference type="InterPro" id="IPR036875">
    <property type="entry name" value="Znf_CCHC_sf"/>
</dbReference>
<dbReference type="InterPro" id="IPR043128">
    <property type="entry name" value="Rev_trsase/Diguanyl_cyclase"/>
</dbReference>
<gene>
    <name evidence="4" type="ORF">Tci_506182</name>
</gene>
<dbReference type="PANTHER" id="PTHR24559">
    <property type="entry name" value="TRANSPOSON TY3-I GAG-POL POLYPROTEIN"/>
    <property type="match status" value="1"/>
</dbReference>
<evidence type="ECO:0000256" key="2">
    <source>
        <dbReference type="SAM" id="MobiDB-lite"/>
    </source>
</evidence>
<keyword evidence="1" id="KW-0863">Zinc-finger</keyword>
<feature type="compositionally biased region" description="Low complexity" evidence="2">
    <location>
        <begin position="8"/>
        <end position="23"/>
    </location>
</feature>
<dbReference type="PANTHER" id="PTHR24559:SF427">
    <property type="entry name" value="RNA-DIRECTED DNA POLYMERASE"/>
    <property type="match status" value="1"/>
</dbReference>
<feature type="region of interest" description="Disordered" evidence="2">
    <location>
        <begin position="109"/>
        <end position="130"/>
    </location>
</feature>
<feature type="region of interest" description="Disordered" evidence="2">
    <location>
        <begin position="41"/>
        <end position="64"/>
    </location>
</feature>
<dbReference type="GO" id="GO:0008270">
    <property type="term" value="F:zinc ion binding"/>
    <property type="evidence" value="ECO:0007669"/>
    <property type="project" value="UniProtKB-KW"/>
</dbReference>
<dbReference type="InterPro" id="IPR053134">
    <property type="entry name" value="RNA-dir_DNA_polymerase"/>
</dbReference>
<protein>
    <recommendedName>
        <fullName evidence="3">CCHC-type domain-containing protein</fullName>
    </recommendedName>
</protein>
<dbReference type="SUPFAM" id="SSF56672">
    <property type="entry name" value="DNA/RNA polymerases"/>
    <property type="match status" value="1"/>
</dbReference>
<dbReference type="Pfam" id="PF00098">
    <property type="entry name" value="zf-CCHC"/>
    <property type="match status" value="1"/>
</dbReference>
<feature type="domain" description="CCHC-type" evidence="3">
    <location>
        <begin position="141"/>
        <end position="156"/>
    </location>
</feature>
<accession>A0A699ICF4</accession>
<comment type="caution">
    <text evidence="4">The sequence shown here is derived from an EMBL/GenBank/DDBJ whole genome shotgun (WGS) entry which is preliminary data.</text>
</comment>
<name>A0A699ICF4_TANCI</name>
<evidence type="ECO:0000259" key="3">
    <source>
        <dbReference type="PROSITE" id="PS50158"/>
    </source>
</evidence>
<dbReference type="SMART" id="SM00343">
    <property type="entry name" value="ZnF_C2HC"/>
    <property type="match status" value="1"/>
</dbReference>
<keyword evidence="1" id="KW-0479">Metal-binding</keyword>
<proteinExistence type="predicted"/>
<feature type="region of interest" description="Disordered" evidence="2">
    <location>
        <begin position="1"/>
        <end position="24"/>
    </location>
</feature>
<dbReference type="Gene3D" id="3.30.70.270">
    <property type="match status" value="1"/>
</dbReference>
<evidence type="ECO:0000256" key="1">
    <source>
        <dbReference type="PROSITE-ProRule" id="PRU00047"/>
    </source>
</evidence>
<keyword evidence="1" id="KW-0862">Zinc</keyword>
<organism evidence="4">
    <name type="scientific">Tanacetum cinerariifolium</name>
    <name type="common">Dalmatian daisy</name>
    <name type="synonym">Chrysanthemum cinerariifolium</name>
    <dbReference type="NCBI Taxonomy" id="118510"/>
    <lineage>
        <taxon>Eukaryota</taxon>
        <taxon>Viridiplantae</taxon>
        <taxon>Streptophyta</taxon>
        <taxon>Embryophyta</taxon>
        <taxon>Tracheophyta</taxon>
        <taxon>Spermatophyta</taxon>
        <taxon>Magnoliopsida</taxon>
        <taxon>eudicotyledons</taxon>
        <taxon>Gunneridae</taxon>
        <taxon>Pentapetalae</taxon>
        <taxon>asterids</taxon>
        <taxon>campanulids</taxon>
        <taxon>Asterales</taxon>
        <taxon>Asteraceae</taxon>
        <taxon>Asteroideae</taxon>
        <taxon>Anthemideae</taxon>
        <taxon>Anthemidinae</taxon>
        <taxon>Tanacetum</taxon>
    </lineage>
</organism>
<feature type="compositionally biased region" description="Basic and acidic residues" evidence="2">
    <location>
        <begin position="43"/>
        <end position="55"/>
    </location>
</feature>
<dbReference type="InterPro" id="IPR043502">
    <property type="entry name" value="DNA/RNA_pol_sf"/>
</dbReference>
<feature type="compositionally biased region" description="Low complexity" evidence="2">
    <location>
        <begin position="121"/>
        <end position="130"/>
    </location>
</feature>
<feature type="non-terminal residue" evidence="4">
    <location>
        <position position="316"/>
    </location>
</feature>
<evidence type="ECO:0000313" key="4">
    <source>
        <dbReference type="EMBL" id="GEZ34209.1"/>
    </source>
</evidence>
<reference evidence="4" key="1">
    <citation type="journal article" date="2019" name="Sci. Rep.">
        <title>Draft genome of Tanacetum cinerariifolium, the natural source of mosquito coil.</title>
        <authorList>
            <person name="Yamashiro T."/>
            <person name="Shiraishi A."/>
            <person name="Satake H."/>
            <person name="Nakayama K."/>
        </authorList>
    </citation>
    <scope>NUCLEOTIDE SEQUENCE</scope>
</reference>
<dbReference type="GO" id="GO:0003676">
    <property type="term" value="F:nucleic acid binding"/>
    <property type="evidence" value="ECO:0007669"/>
    <property type="project" value="InterPro"/>
</dbReference>
<dbReference type="EMBL" id="BKCJ010267526">
    <property type="protein sequence ID" value="GEZ34209.1"/>
    <property type="molecule type" value="Genomic_DNA"/>
</dbReference>
<dbReference type="Gene3D" id="4.10.60.10">
    <property type="entry name" value="Zinc finger, CCHC-type"/>
    <property type="match status" value="1"/>
</dbReference>
<sequence length="316" mass="35293">MAPKRTTRSTPATTTTTTTTPVTNAQLKALINQGVADALTARDAARSQNSKDNHDSGTGVRRQAPPAFERYVGGLPDVKQGSVVASRPMTMQEAIEMATELMDKRKNTFGERQAKKRRKSAASANTANNQKGIEAVQKPTCFECGAQEHFKRECPNLKNHNLVNQAGNGNALTKVYAVGHARTNPDSNVIMAKETKDKSKKKRLEEVLIVQDFPKDLPGLPPTRQVEFQIDLIPGAPHVARAPYRLASFEMKEFYAFWFDELTGNIHGSHGPRVPYLDKFLIVFIDDILIYLKNKEEHKEHLKLILELLKKEESYA</sequence>